<name>A0AAN9XVZ9_PSOTE</name>
<organism evidence="1 2">
    <name type="scientific">Psophocarpus tetragonolobus</name>
    <name type="common">Winged bean</name>
    <name type="synonym">Dolichos tetragonolobus</name>
    <dbReference type="NCBI Taxonomy" id="3891"/>
    <lineage>
        <taxon>Eukaryota</taxon>
        <taxon>Viridiplantae</taxon>
        <taxon>Streptophyta</taxon>
        <taxon>Embryophyta</taxon>
        <taxon>Tracheophyta</taxon>
        <taxon>Spermatophyta</taxon>
        <taxon>Magnoliopsida</taxon>
        <taxon>eudicotyledons</taxon>
        <taxon>Gunneridae</taxon>
        <taxon>Pentapetalae</taxon>
        <taxon>rosids</taxon>
        <taxon>fabids</taxon>
        <taxon>Fabales</taxon>
        <taxon>Fabaceae</taxon>
        <taxon>Papilionoideae</taxon>
        <taxon>50 kb inversion clade</taxon>
        <taxon>NPAAA clade</taxon>
        <taxon>indigoferoid/millettioid clade</taxon>
        <taxon>Phaseoleae</taxon>
        <taxon>Psophocarpus</taxon>
    </lineage>
</organism>
<protein>
    <submittedName>
        <fullName evidence="1">Uncharacterized protein</fullName>
    </submittedName>
</protein>
<sequence>MGNTKYYPYFKDCISVIDGTHVSGYAPASKQNAFRDRLFGQYAREDLIMEGEDGLRGGQQSIHIKDNQSTEMTQIREVIATEMWKNYCRS</sequence>
<gene>
    <name evidence="1" type="ORF">VNO78_02368</name>
</gene>
<dbReference type="AlphaFoldDB" id="A0AAN9XVZ9"/>
<reference evidence="1 2" key="1">
    <citation type="submission" date="2024-01" db="EMBL/GenBank/DDBJ databases">
        <title>The genomes of 5 underutilized Papilionoideae crops provide insights into root nodulation and disease resistanc.</title>
        <authorList>
            <person name="Jiang F."/>
        </authorList>
    </citation>
    <scope>NUCLEOTIDE SEQUENCE [LARGE SCALE GENOMIC DNA]</scope>
    <source>
        <strain evidence="1">DUOXIRENSHENG_FW03</strain>
        <tissue evidence="1">Leaves</tissue>
    </source>
</reference>
<dbReference type="EMBL" id="JAYMYS010000001">
    <property type="protein sequence ID" value="KAK7411029.1"/>
    <property type="molecule type" value="Genomic_DNA"/>
</dbReference>
<keyword evidence="2" id="KW-1185">Reference proteome</keyword>
<accession>A0AAN9XVZ9</accession>
<proteinExistence type="predicted"/>
<dbReference type="Proteomes" id="UP001386955">
    <property type="component" value="Unassembled WGS sequence"/>
</dbReference>
<evidence type="ECO:0000313" key="2">
    <source>
        <dbReference type="Proteomes" id="UP001386955"/>
    </source>
</evidence>
<comment type="caution">
    <text evidence="1">The sequence shown here is derived from an EMBL/GenBank/DDBJ whole genome shotgun (WGS) entry which is preliminary data.</text>
</comment>
<evidence type="ECO:0000313" key="1">
    <source>
        <dbReference type="EMBL" id="KAK7411029.1"/>
    </source>
</evidence>